<feature type="transmembrane region" description="Helical" evidence="1">
    <location>
        <begin position="50"/>
        <end position="73"/>
    </location>
</feature>
<keyword evidence="1" id="KW-0472">Membrane</keyword>
<dbReference type="EMBL" id="MEVB01000006">
    <property type="protein sequence ID" value="OGC53212.1"/>
    <property type="molecule type" value="Genomic_DNA"/>
</dbReference>
<comment type="caution">
    <text evidence="2">The sequence shown here is derived from an EMBL/GenBank/DDBJ whole genome shotgun (WGS) entry which is preliminary data.</text>
</comment>
<dbReference type="AlphaFoldDB" id="A0A1F4V7N7"/>
<evidence type="ECO:0000313" key="2">
    <source>
        <dbReference type="EMBL" id="OGC53212.1"/>
    </source>
</evidence>
<dbReference type="Proteomes" id="UP000176853">
    <property type="component" value="Unassembled WGS sequence"/>
</dbReference>
<evidence type="ECO:0000256" key="1">
    <source>
        <dbReference type="SAM" id="Phobius"/>
    </source>
</evidence>
<keyword evidence="1" id="KW-1133">Transmembrane helix</keyword>
<organism evidence="2 3">
    <name type="scientific">candidate division WWE3 bacterium RIFCSPHIGHO2_01_FULL_43_9</name>
    <dbReference type="NCBI Taxonomy" id="1802618"/>
    <lineage>
        <taxon>Bacteria</taxon>
        <taxon>Katanobacteria</taxon>
    </lineage>
</organism>
<name>A0A1F4V7N7_UNCKA</name>
<protein>
    <submittedName>
        <fullName evidence="2">Uncharacterized protein</fullName>
    </submittedName>
</protein>
<reference evidence="2 3" key="1">
    <citation type="journal article" date="2016" name="Nat. Commun.">
        <title>Thousands of microbial genomes shed light on interconnected biogeochemical processes in an aquifer system.</title>
        <authorList>
            <person name="Anantharaman K."/>
            <person name="Brown C.T."/>
            <person name="Hug L.A."/>
            <person name="Sharon I."/>
            <person name="Castelle C.J."/>
            <person name="Probst A.J."/>
            <person name="Thomas B.C."/>
            <person name="Singh A."/>
            <person name="Wilkins M.J."/>
            <person name="Karaoz U."/>
            <person name="Brodie E.L."/>
            <person name="Williams K.H."/>
            <person name="Hubbard S.S."/>
            <person name="Banfield J.F."/>
        </authorList>
    </citation>
    <scope>NUCLEOTIDE SEQUENCE [LARGE SCALE GENOMIC DNA]</scope>
</reference>
<accession>A0A1F4V7N7</accession>
<gene>
    <name evidence="2" type="ORF">A2709_02630</name>
</gene>
<keyword evidence="1" id="KW-0812">Transmembrane</keyword>
<proteinExistence type="predicted"/>
<sequence>MKVIKNTVAFCLKIEAKYVGSRIVIQQGAKSAAIPAKNEAINDALIKRSIANLVAGLAGLFGVVRFFVVMAAMTFHHKYMHQRAGQKNTKEEYV</sequence>
<evidence type="ECO:0000313" key="3">
    <source>
        <dbReference type="Proteomes" id="UP000176853"/>
    </source>
</evidence>